<feature type="domain" description="Glycosyltransferase subfamily 4-like N-terminal" evidence="1">
    <location>
        <begin position="24"/>
        <end position="185"/>
    </location>
</feature>
<dbReference type="PANTHER" id="PTHR12526:SF636">
    <property type="entry name" value="BLL3647 PROTEIN"/>
    <property type="match status" value="1"/>
</dbReference>
<dbReference type="EMBL" id="JBIGIB010000006">
    <property type="protein sequence ID" value="MFG6468784.1"/>
    <property type="molecule type" value="Genomic_DNA"/>
</dbReference>
<gene>
    <name evidence="2" type="ORF">ACG01O_19325</name>
</gene>
<sequence length="388" mass="42078">MKNTAKPPVRVMMLGLRAIVGAQGGVESHVRDLARGLLQSHAAEVALEVVERARYVDASRELGVFEGRVRLKALWCPASTGLETIVHTALGVLYAAWRRPDVLHIHAVGPSLLTPLARLLGLRVVVTHHGEDYAREKWGRFARWALETGEAWGARFANAGIVIAAPLQGLIQRKYGRRYEFIPNAAPEAAKRDERQAVLARWGLQAGQYFLHVGRVVPEKRQLDLIAAFAQCPGADLRLVLAGANDHPSEYENQVNAAAALDARVVRTGALPPADIYQLLSHARAFVLPSSHEGLPISLLEAMRCGAPVRVSDIVSLKAVELPPDCYVPCGDVPALAKALQALPAPGAAVDWSGWLHRYALPAICQATVDVYRRVARRGAAAPVGEMR</sequence>
<dbReference type="GO" id="GO:0016757">
    <property type="term" value="F:glycosyltransferase activity"/>
    <property type="evidence" value="ECO:0007669"/>
    <property type="project" value="UniProtKB-KW"/>
</dbReference>
<name>A0ABW7H3H7_9BURK</name>
<dbReference type="SUPFAM" id="SSF53756">
    <property type="entry name" value="UDP-Glycosyltransferase/glycogen phosphorylase"/>
    <property type="match status" value="1"/>
</dbReference>
<evidence type="ECO:0000313" key="2">
    <source>
        <dbReference type="EMBL" id="MFG6468784.1"/>
    </source>
</evidence>
<dbReference type="Gene3D" id="3.40.50.2000">
    <property type="entry name" value="Glycogen Phosphorylase B"/>
    <property type="match status" value="2"/>
</dbReference>
<keyword evidence="2" id="KW-0328">Glycosyltransferase</keyword>
<dbReference type="Pfam" id="PF13439">
    <property type="entry name" value="Glyco_transf_4"/>
    <property type="match status" value="1"/>
</dbReference>
<dbReference type="PANTHER" id="PTHR12526">
    <property type="entry name" value="GLYCOSYLTRANSFERASE"/>
    <property type="match status" value="1"/>
</dbReference>
<dbReference type="RefSeq" id="WP_394387043.1">
    <property type="nucleotide sequence ID" value="NZ_JBIGIB010000006.1"/>
</dbReference>
<dbReference type="CDD" id="cd03801">
    <property type="entry name" value="GT4_PimA-like"/>
    <property type="match status" value="1"/>
</dbReference>
<accession>A0ABW7H3H7</accession>
<dbReference type="InterPro" id="IPR028098">
    <property type="entry name" value="Glyco_trans_4-like_N"/>
</dbReference>
<comment type="caution">
    <text evidence="2">The sequence shown here is derived from an EMBL/GenBank/DDBJ whole genome shotgun (WGS) entry which is preliminary data.</text>
</comment>
<protein>
    <submittedName>
        <fullName evidence="2">Glycosyltransferase family 4 protein</fullName>
        <ecNumber evidence="2">2.4.-.-</ecNumber>
    </submittedName>
</protein>
<evidence type="ECO:0000313" key="3">
    <source>
        <dbReference type="Proteomes" id="UP001606303"/>
    </source>
</evidence>
<proteinExistence type="predicted"/>
<organism evidence="2 3">
    <name type="scientific">Pelomonas baiyunensis</name>
    <dbReference type="NCBI Taxonomy" id="3299026"/>
    <lineage>
        <taxon>Bacteria</taxon>
        <taxon>Pseudomonadati</taxon>
        <taxon>Pseudomonadota</taxon>
        <taxon>Betaproteobacteria</taxon>
        <taxon>Burkholderiales</taxon>
        <taxon>Sphaerotilaceae</taxon>
        <taxon>Roseateles</taxon>
    </lineage>
</organism>
<keyword evidence="2" id="KW-0808">Transferase</keyword>
<dbReference type="Proteomes" id="UP001606303">
    <property type="component" value="Unassembled WGS sequence"/>
</dbReference>
<dbReference type="EC" id="2.4.-.-" evidence="2"/>
<reference evidence="2 3" key="1">
    <citation type="submission" date="2024-08" db="EMBL/GenBank/DDBJ databases">
        <authorList>
            <person name="Lu H."/>
        </authorList>
    </citation>
    <scope>NUCLEOTIDE SEQUENCE [LARGE SCALE GENOMIC DNA]</scope>
    <source>
        <strain evidence="2 3">BYS87W</strain>
    </source>
</reference>
<keyword evidence="3" id="KW-1185">Reference proteome</keyword>
<evidence type="ECO:0000259" key="1">
    <source>
        <dbReference type="Pfam" id="PF13439"/>
    </source>
</evidence>
<dbReference type="Pfam" id="PF13692">
    <property type="entry name" value="Glyco_trans_1_4"/>
    <property type="match status" value="1"/>
</dbReference>